<dbReference type="SUPFAM" id="SSF48726">
    <property type="entry name" value="Immunoglobulin"/>
    <property type="match status" value="1"/>
</dbReference>
<name>A0AAY3ZVV4_9TELE</name>
<accession>A0AAY3ZVV4</accession>
<sequence>MTGSLGSSLIITCKYPKESENNCKSFCKGRRGECASKISGRTRNQWERRGRFSLYNNSTGRFFMVTIDQLRPEDAGTYRCSDAGDDAEVSLRVMEGESSSTDGG</sequence>
<dbReference type="InterPro" id="IPR036179">
    <property type="entry name" value="Ig-like_dom_sf"/>
</dbReference>
<dbReference type="GO" id="GO:0005886">
    <property type="term" value="C:plasma membrane"/>
    <property type="evidence" value="ECO:0007669"/>
    <property type="project" value="TreeGrafter"/>
</dbReference>
<dbReference type="Ensembl" id="ENSDCDT00010000551.1">
    <property type="protein sequence ID" value="ENSDCDP00010000529.1"/>
    <property type="gene ID" value="ENSDCDG00010000294.1"/>
</dbReference>
<proteinExistence type="predicted"/>
<reference evidence="5 6" key="1">
    <citation type="submission" date="2020-06" db="EMBL/GenBank/DDBJ databases">
        <authorList>
            <consortium name="Wellcome Sanger Institute Data Sharing"/>
        </authorList>
    </citation>
    <scope>NUCLEOTIDE SEQUENCE [LARGE SCALE GENOMIC DNA]</scope>
</reference>
<keyword evidence="2" id="KW-0812">Transmembrane</keyword>
<comment type="subcellular location">
    <subcellularLocation>
        <location evidence="1">Membrane</location>
    </subcellularLocation>
</comment>
<dbReference type="InterPro" id="IPR013783">
    <property type="entry name" value="Ig-like_fold"/>
</dbReference>
<organism evidence="5 6">
    <name type="scientific">Denticeps clupeoides</name>
    <name type="common">denticle herring</name>
    <dbReference type="NCBI Taxonomy" id="299321"/>
    <lineage>
        <taxon>Eukaryota</taxon>
        <taxon>Metazoa</taxon>
        <taxon>Chordata</taxon>
        <taxon>Craniata</taxon>
        <taxon>Vertebrata</taxon>
        <taxon>Euteleostomi</taxon>
        <taxon>Actinopterygii</taxon>
        <taxon>Neopterygii</taxon>
        <taxon>Teleostei</taxon>
        <taxon>Clupei</taxon>
        <taxon>Clupeiformes</taxon>
        <taxon>Denticipitoidei</taxon>
        <taxon>Denticipitidae</taxon>
        <taxon>Denticeps</taxon>
    </lineage>
</organism>
<evidence type="ECO:0000256" key="1">
    <source>
        <dbReference type="ARBA" id="ARBA00004370"/>
    </source>
</evidence>
<protein>
    <recommendedName>
        <fullName evidence="4">Ig-like domain-containing protein</fullName>
    </recommendedName>
</protein>
<evidence type="ECO:0000256" key="2">
    <source>
        <dbReference type="ARBA" id="ARBA00022692"/>
    </source>
</evidence>
<feature type="domain" description="Ig-like" evidence="4">
    <location>
        <begin position="1"/>
        <end position="90"/>
    </location>
</feature>
<evidence type="ECO:0000256" key="3">
    <source>
        <dbReference type="ARBA" id="ARBA00023136"/>
    </source>
</evidence>
<evidence type="ECO:0000313" key="5">
    <source>
        <dbReference type="Ensembl" id="ENSDCDP00010000529.1"/>
    </source>
</evidence>
<keyword evidence="6" id="KW-1185">Reference proteome</keyword>
<keyword evidence="3" id="KW-0472">Membrane</keyword>
<dbReference type="InterPro" id="IPR007110">
    <property type="entry name" value="Ig-like_dom"/>
</dbReference>
<dbReference type="PANTHER" id="PTHR11860">
    <property type="entry name" value="POLYMERIC-IMMUNOGLOBULIN RECEPTOR"/>
    <property type="match status" value="1"/>
</dbReference>
<reference evidence="5" key="3">
    <citation type="submission" date="2025-09" db="UniProtKB">
        <authorList>
            <consortium name="Ensembl"/>
        </authorList>
    </citation>
    <scope>IDENTIFICATION</scope>
</reference>
<evidence type="ECO:0000313" key="6">
    <source>
        <dbReference type="Proteomes" id="UP000694580"/>
    </source>
</evidence>
<dbReference type="GO" id="GO:0004888">
    <property type="term" value="F:transmembrane signaling receptor activity"/>
    <property type="evidence" value="ECO:0007669"/>
    <property type="project" value="TreeGrafter"/>
</dbReference>
<dbReference type="AlphaFoldDB" id="A0AAY3ZVV4"/>
<reference evidence="5" key="2">
    <citation type="submission" date="2025-08" db="UniProtKB">
        <authorList>
            <consortium name="Ensembl"/>
        </authorList>
    </citation>
    <scope>IDENTIFICATION</scope>
</reference>
<dbReference type="Proteomes" id="UP000694580">
    <property type="component" value="Chromosome 3"/>
</dbReference>
<dbReference type="Pfam" id="PF07686">
    <property type="entry name" value="V-set"/>
    <property type="match status" value="1"/>
</dbReference>
<dbReference type="InterPro" id="IPR013106">
    <property type="entry name" value="Ig_V-set"/>
</dbReference>
<dbReference type="PANTHER" id="PTHR11860:SF118">
    <property type="entry name" value="CMRF35-LIKE MOLECULE 3-RELATED"/>
    <property type="match status" value="1"/>
</dbReference>
<dbReference type="PROSITE" id="PS50835">
    <property type="entry name" value="IG_LIKE"/>
    <property type="match status" value="1"/>
</dbReference>
<dbReference type="GeneTree" id="ENSGT01130000281921"/>
<dbReference type="InterPro" id="IPR050671">
    <property type="entry name" value="CD300_family_receptors"/>
</dbReference>
<evidence type="ECO:0000259" key="4">
    <source>
        <dbReference type="PROSITE" id="PS50835"/>
    </source>
</evidence>
<dbReference type="Gene3D" id="2.60.40.10">
    <property type="entry name" value="Immunoglobulins"/>
    <property type="match status" value="1"/>
</dbReference>